<accession>A0A9D1SHG7</accession>
<sequence length="123" mass="13099">LTTQYYRKDGTLVLDYTLPAMTGDELRLSNADGTAVIIFKISVRGDTDGDGSVTQNDIFGMADSLIGGGGAEFDFNGDGKSTLSDLINYQQRVPSERAPAPLRQAAEAFVAPVSGGFGRKKYV</sequence>
<dbReference type="SUPFAM" id="SSF63446">
    <property type="entry name" value="Type I dockerin domain"/>
    <property type="match status" value="1"/>
</dbReference>
<proteinExistence type="predicted"/>
<evidence type="ECO:0000313" key="2">
    <source>
        <dbReference type="Proteomes" id="UP000824094"/>
    </source>
</evidence>
<dbReference type="Proteomes" id="UP000824094">
    <property type="component" value="Unassembled WGS sequence"/>
</dbReference>
<gene>
    <name evidence="1" type="ORF">IAB05_01970</name>
</gene>
<organism evidence="1 2">
    <name type="scientific">Candidatus Stercoripulliclostridium merdigallinarum</name>
    <dbReference type="NCBI Taxonomy" id="2840951"/>
    <lineage>
        <taxon>Bacteria</taxon>
        <taxon>Bacillati</taxon>
        <taxon>Bacillota</taxon>
        <taxon>Clostridia</taxon>
        <taxon>Eubacteriales</taxon>
        <taxon>Candidatus Stercoripulliclostridium</taxon>
    </lineage>
</organism>
<dbReference type="PROSITE" id="PS00018">
    <property type="entry name" value="EF_HAND_1"/>
    <property type="match status" value="1"/>
</dbReference>
<feature type="non-terminal residue" evidence="1">
    <location>
        <position position="1"/>
    </location>
</feature>
<comment type="caution">
    <text evidence="1">The sequence shown here is derived from an EMBL/GenBank/DDBJ whole genome shotgun (WGS) entry which is preliminary data.</text>
</comment>
<dbReference type="EMBL" id="DVNF01000065">
    <property type="protein sequence ID" value="HIU60140.1"/>
    <property type="molecule type" value="Genomic_DNA"/>
</dbReference>
<reference evidence="1" key="2">
    <citation type="journal article" date="2021" name="PeerJ">
        <title>Extensive microbial diversity within the chicken gut microbiome revealed by metagenomics and culture.</title>
        <authorList>
            <person name="Gilroy R."/>
            <person name="Ravi A."/>
            <person name="Getino M."/>
            <person name="Pursley I."/>
            <person name="Horton D.L."/>
            <person name="Alikhan N.F."/>
            <person name="Baker D."/>
            <person name="Gharbi K."/>
            <person name="Hall N."/>
            <person name="Watson M."/>
            <person name="Adriaenssens E.M."/>
            <person name="Foster-Nyarko E."/>
            <person name="Jarju S."/>
            <person name="Secka A."/>
            <person name="Antonio M."/>
            <person name="Oren A."/>
            <person name="Chaudhuri R.R."/>
            <person name="La Ragione R."/>
            <person name="Hildebrand F."/>
            <person name="Pallen M.J."/>
        </authorList>
    </citation>
    <scope>NUCLEOTIDE SEQUENCE</scope>
    <source>
        <strain evidence="1">18911</strain>
    </source>
</reference>
<dbReference type="InterPro" id="IPR018247">
    <property type="entry name" value="EF_Hand_1_Ca_BS"/>
</dbReference>
<dbReference type="AlphaFoldDB" id="A0A9D1SHG7"/>
<evidence type="ECO:0000313" key="1">
    <source>
        <dbReference type="EMBL" id="HIU60140.1"/>
    </source>
</evidence>
<reference evidence="1" key="1">
    <citation type="submission" date="2020-10" db="EMBL/GenBank/DDBJ databases">
        <authorList>
            <person name="Gilroy R."/>
        </authorList>
    </citation>
    <scope>NUCLEOTIDE SEQUENCE</scope>
    <source>
        <strain evidence="1">18911</strain>
    </source>
</reference>
<dbReference type="InterPro" id="IPR036439">
    <property type="entry name" value="Dockerin_dom_sf"/>
</dbReference>
<dbReference type="GO" id="GO:0000272">
    <property type="term" value="P:polysaccharide catabolic process"/>
    <property type="evidence" value="ECO:0007669"/>
    <property type="project" value="InterPro"/>
</dbReference>
<protein>
    <recommendedName>
        <fullName evidence="3">Dockerin domain-containing protein</fullName>
    </recommendedName>
</protein>
<name>A0A9D1SHG7_9FIRM</name>
<evidence type="ECO:0008006" key="3">
    <source>
        <dbReference type="Google" id="ProtNLM"/>
    </source>
</evidence>